<accession>A0ABP9VFJ8</accession>
<proteinExistence type="predicted"/>
<protein>
    <submittedName>
        <fullName evidence="2">Uncharacterized protein</fullName>
    </submittedName>
</protein>
<evidence type="ECO:0000313" key="2">
    <source>
        <dbReference type="EMBL" id="GAA5503994.1"/>
    </source>
</evidence>
<keyword evidence="1" id="KW-0472">Membrane</keyword>
<keyword evidence="1" id="KW-0812">Transmembrane</keyword>
<dbReference type="EMBL" id="BAABRN010000079">
    <property type="protein sequence ID" value="GAA5503994.1"/>
    <property type="molecule type" value="Genomic_DNA"/>
</dbReference>
<keyword evidence="3" id="KW-1185">Reference proteome</keyword>
<sequence>MNQEIDGRKQVKEEANWYAVSEGLRHPVGWLVAALLGLGFLFFGKRKQK</sequence>
<comment type="caution">
    <text evidence="2">The sequence shown here is derived from an EMBL/GenBank/DDBJ whole genome shotgun (WGS) entry which is preliminary data.</text>
</comment>
<gene>
    <name evidence="2" type="ORF">Dxin01_03762</name>
</gene>
<evidence type="ECO:0000313" key="3">
    <source>
        <dbReference type="Proteomes" id="UP001458946"/>
    </source>
</evidence>
<name>A0ABP9VFJ8_9DEIO</name>
<dbReference type="Proteomes" id="UP001458946">
    <property type="component" value="Unassembled WGS sequence"/>
</dbReference>
<keyword evidence="1" id="KW-1133">Transmembrane helix</keyword>
<reference evidence="2 3" key="1">
    <citation type="submission" date="2024-02" db="EMBL/GenBank/DDBJ databases">
        <title>Deinococcus xinjiangensis NBRC 107630.</title>
        <authorList>
            <person name="Ichikawa N."/>
            <person name="Katano-Makiyama Y."/>
            <person name="Hidaka K."/>
        </authorList>
    </citation>
    <scope>NUCLEOTIDE SEQUENCE [LARGE SCALE GENOMIC DNA]</scope>
    <source>
        <strain evidence="2 3">NBRC 107630</strain>
    </source>
</reference>
<organism evidence="2 3">
    <name type="scientific">Deinococcus xinjiangensis</name>
    <dbReference type="NCBI Taxonomy" id="457454"/>
    <lineage>
        <taxon>Bacteria</taxon>
        <taxon>Thermotogati</taxon>
        <taxon>Deinococcota</taxon>
        <taxon>Deinococci</taxon>
        <taxon>Deinococcales</taxon>
        <taxon>Deinococcaceae</taxon>
        <taxon>Deinococcus</taxon>
    </lineage>
</organism>
<evidence type="ECO:0000256" key="1">
    <source>
        <dbReference type="SAM" id="Phobius"/>
    </source>
</evidence>
<dbReference type="NCBIfam" id="TIGR01167">
    <property type="entry name" value="LPXTG_anchor"/>
    <property type="match status" value="1"/>
</dbReference>
<feature type="transmembrane region" description="Helical" evidence="1">
    <location>
        <begin position="27"/>
        <end position="44"/>
    </location>
</feature>